<dbReference type="EMBL" id="BEZZ01264409">
    <property type="protein sequence ID" value="GCC49279.1"/>
    <property type="molecule type" value="Genomic_DNA"/>
</dbReference>
<gene>
    <name evidence="1" type="ORF">chiPu_0033504</name>
</gene>
<sequence length="175" mass="19359">RCDDALAGRALRDDGVDFGARRRSIACRTHVAWDRCGRCDDVGAIDRRRRGGRIGERLVEVLGRAGRGLRIGAADRLTGLQRGDLCGRRLLRRGRFVAPEAAGIDDVGGRLRRGVLGGLHHLHRRLGLWRRNELRVGGGELDRGGELRLGARQRNRIGGFGIRRLGGSRGRNHRV</sequence>
<proteinExistence type="predicted"/>
<feature type="non-terminal residue" evidence="1">
    <location>
        <position position="1"/>
    </location>
</feature>
<organism evidence="1 2">
    <name type="scientific">Chiloscyllium punctatum</name>
    <name type="common">Brownbanded bambooshark</name>
    <name type="synonym">Hemiscyllium punctatum</name>
    <dbReference type="NCBI Taxonomy" id="137246"/>
    <lineage>
        <taxon>Eukaryota</taxon>
        <taxon>Metazoa</taxon>
        <taxon>Chordata</taxon>
        <taxon>Craniata</taxon>
        <taxon>Vertebrata</taxon>
        <taxon>Chondrichthyes</taxon>
        <taxon>Elasmobranchii</taxon>
        <taxon>Galeomorphii</taxon>
        <taxon>Galeoidea</taxon>
        <taxon>Orectolobiformes</taxon>
        <taxon>Hemiscylliidae</taxon>
        <taxon>Chiloscyllium</taxon>
    </lineage>
</organism>
<comment type="caution">
    <text evidence="1">The sequence shown here is derived from an EMBL/GenBank/DDBJ whole genome shotgun (WGS) entry which is preliminary data.</text>
</comment>
<name>A0A401U328_CHIPU</name>
<dbReference type="AlphaFoldDB" id="A0A401U328"/>
<protein>
    <submittedName>
        <fullName evidence="1">Uncharacterized protein</fullName>
    </submittedName>
</protein>
<accession>A0A401U328</accession>
<dbReference type="Proteomes" id="UP000287033">
    <property type="component" value="Unassembled WGS sequence"/>
</dbReference>
<keyword evidence="2" id="KW-1185">Reference proteome</keyword>
<feature type="non-terminal residue" evidence="1">
    <location>
        <position position="175"/>
    </location>
</feature>
<evidence type="ECO:0000313" key="2">
    <source>
        <dbReference type="Proteomes" id="UP000287033"/>
    </source>
</evidence>
<reference evidence="1 2" key="1">
    <citation type="journal article" date="2018" name="Nat. Ecol. Evol.">
        <title>Shark genomes provide insights into elasmobranch evolution and the origin of vertebrates.</title>
        <authorList>
            <person name="Hara Y"/>
            <person name="Yamaguchi K"/>
            <person name="Onimaru K"/>
            <person name="Kadota M"/>
            <person name="Koyanagi M"/>
            <person name="Keeley SD"/>
            <person name="Tatsumi K"/>
            <person name="Tanaka K"/>
            <person name="Motone F"/>
            <person name="Kageyama Y"/>
            <person name="Nozu R"/>
            <person name="Adachi N"/>
            <person name="Nishimura O"/>
            <person name="Nakagawa R"/>
            <person name="Tanegashima C"/>
            <person name="Kiyatake I"/>
            <person name="Matsumoto R"/>
            <person name="Murakumo K"/>
            <person name="Nishida K"/>
            <person name="Terakita A"/>
            <person name="Kuratani S"/>
            <person name="Sato K"/>
            <person name="Hyodo S Kuraku.S."/>
        </authorList>
    </citation>
    <scope>NUCLEOTIDE SEQUENCE [LARGE SCALE GENOMIC DNA]</scope>
</reference>
<evidence type="ECO:0000313" key="1">
    <source>
        <dbReference type="EMBL" id="GCC49279.1"/>
    </source>
</evidence>